<dbReference type="SUPFAM" id="SSF53098">
    <property type="entry name" value="Ribonuclease H-like"/>
    <property type="match status" value="1"/>
</dbReference>
<dbReference type="Pfam" id="PF14490">
    <property type="entry name" value="HHH_RecD2"/>
    <property type="match status" value="1"/>
</dbReference>
<dbReference type="NCBIfam" id="TIGR00573">
    <property type="entry name" value="dnaq"/>
    <property type="match status" value="1"/>
</dbReference>
<comment type="caution">
    <text evidence="5">The sequence shown here is derived from an EMBL/GenBank/DDBJ whole genome shotgun (WGS) entry which is preliminary data.</text>
</comment>
<dbReference type="Pfam" id="PF23139">
    <property type="entry name" value="OB_YrrC"/>
    <property type="match status" value="1"/>
</dbReference>
<dbReference type="SMART" id="SM00382">
    <property type="entry name" value="AAA"/>
    <property type="match status" value="1"/>
</dbReference>
<dbReference type="SUPFAM" id="SSF52540">
    <property type="entry name" value="P-loop containing nucleoside triphosphate hydrolases"/>
    <property type="match status" value="1"/>
</dbReference>
<feature type="domain" description="AAA+ ATPase" evidence="3">
    <location>
        <begin position="588"/>
        <end position="768"/>
    </location>
</feature>
<dbReference type="InterPro" id="IPR036397">
    <property type="entry name" value="RNaseH_sf"/>
</dbReference>
<dbReference type="InterPro" id="IPR027417">
    <property type="entry name" value="P-loop_NTPase"/>
</dbReference>
<comment type="catalytic activity">
    <reaction evidence="1">
        <text>ATP + H2O = ADP + phosphate + H(+)</text>
        <dbReference type="Rhea" id="RHEA:13065"/>
        <dbReference type="ChEBI" id="CHEBI:15377"/>
        <dbReference type="ChEBI" id="CHEBI:15378"/>
        <dbReference type="ChEBI" id="CHEBI:30616"/>
        <dbReference type="ChEBI" id="CHEBI:43474"/>
        <dbReference type="ChEBI" id="CHEBI:456216"/>
        <dbReference type="EC" id="5.6.2.3"/>
    </reaction>
</comment>
<evidence type="ECO:0000256" key="2">
    <source>
        <dbReference type="SAM" id="MobiDB-lite"/>
    </source>
</evidence>
<evidence type="ECO:0000256" key="1">
    <source>
        <dbReference type="HAMAP-Rule" id="MF_01488"/>
    </source>
</evidence>
<keyword evidence="1" id="KW-0067">ATP-binding</keyword>
<dbReference type="InterPro" id="IPR006054">
    <property type="entry name" value="DnaQ"/>
</dbReference>
<keyword evidence="1" id="KW-0413">Isomerase</keyword>
<dbReference type="NCBIfam" id="TIGR01448">
    <property type="entry name" value="recD_rel"/>
    <property type="match status" value="1"/>
</dbReference>
<dbReference type="EC" id="5.6.2.3" evidence="1"/>
<evidence type="ECO:0000259" key="3">
    <source>
        <dbReference type="SMART" id="SM00382"/>
    </source>
</evidence>
<accession>A0ABS8ES68</accession>
<proteinExistence type="inferred from homology"/>
<feature type="compositionally biased region" description="Basic and acidic residues" evidence="2">
    <location>
        <begin position="184"/>
        <end position="201"/>
    </location>
</feature>
<dbReference type="Pfam" id="PF14520">
    <property type="entry name" value="HHH_5"/>
    <property type="match status" value="1"/>
</dbReference>
<keyword evidence="1" id="KW-0238">DNA-binding</keyword>
<dbReference type="InterPro" id="IPR010994">
    <property type="entry name" value="RuvA_2-like"/>
</dbReference>
<dbReference type="SMART" id="SM00479">
    <property type="entry name" value="EXOIII"/>
    <property type="match status" value="1"/>
</dbReference>
<sequence length="968" mass="108713">MAKAGGNLLNTYVADYVVFDLETTGISPKTDEVVEISAVKVEHGKVTDEFSTLVNPKQRIPYGASRVNGITDDMVAEAPFFEQVLEEFLEFIEGFVLVGHNIARFDMNFLYRDVEKYFERSLANDYIDTLQMARRELPNLEHHRLTDLAEYYGISAEGAHRALNDCRMNQQVFEKMGNPVYKKQGKDKENNRGVDSAKTEPSEQAQNTAPAVRKRSTFKLRAVVERITYQNPDNGYTVLKCAVKNYQDLVTVVGSLLDVNVGSVLLIDGNWKMDSRYGRQFQAKTWEETMPATVFGIEKYLGSGLIKGVGPKYAKRIVQKFGTETITVIETDVFRLREVEGIGEKRIRKIAESWEKQKEIKNVMLFLQDHGVSTSFAAKIYKQYGNESVNKVRENPFRLADDIWGIGFKTADGIAQKLGFGKEAFVRLRSGIMYTLSNLADQGHVYATKEQLIKTAAELLEAEEGCVVMTLDQMLADHDLILQKVEIPEEQRKHEMPAELEQPEWKLAEPQITEAIYLPPFYYAETGVAGKLKRLLAAPAADRLWTALETAKEKTGNPDLSIDVEKIQEKVHMEYDEVQADAIRKAAVSKVMVLTGGPGTGKTTTTQGIIAAYRAFGLKILLAAPTGRAAKRMTEATGLEAKTIHRLLECQPPEGYLKNEENPLEGDVLIVDECSMIDIVLMNALLKAIPQGMRLILVGDIDQLPSVGAGNVLRDIIDSETVPVIRLTRIFRQAQSSRIVMNAHRINEGKMPDISNGKDTDFFFVQKEDPQEAADEVVRLVKNKLSRYYQTPPSQIQVLTPMQKGIVGAANLNTILQETLNPQGEGLRRGGFVFRVNDKVMQIRNNYDKEVFNGDIGMIDAVDVAARNLKVNFDGRIVEYDVTELDELTLAYATTIHKAQGSEYPIVVMPVLMNHFVMLQRNLIYTGITRAKKILVLVGTRKALSYAVRNVTVTKRNTLLKERLQEKF</sequence>
<dbReference type="PANTHER" id="PTHR30231">
    <property type="entry name" value="DNA POLYMERASE III SUBUNIT EPSILON"/>
    <property type="match status" value="1"/>
</dbReference>
<dbReference type="PANTHER" id="PTHR30231:SF41">
    <property type="entry name" value="DNA POLYMERASE III SUBUNIT EPSILON"/>
    <property type="match status" value="1"/>
</dbReference>
<dbReference type="SUPFAM" id="SSF47781">
    <property type="entry name" value="RuvA domain 2-like"/>
    <property type="match status" value="1"/>
</dbReference>
<dbReference type="CDD" id="cd06127">
    <property type="entry name" value="DEDDh"/>
    <property type="match status" value="1"/>
</dbReference>
<evidence type="ECO:0000313" key="5">
    <source>
        <dbReference type="EMBL" id="MCC2148031.1"/>
    </source>
</evidence>
<keyword evidence="1" id="KW-0347">Helicase</keyword>
<dbReference type="EMBL" id="JAJEQE010000003">
    <property type="protein sequence ID" value="MCC2148031.1"/>
    <property type="molecule type" value="Genomic_DNA"/>
</dbReference>
<feature type="region of interest" description="Disordered" evidence="2">
    <location>
        <begin position="179"/>
        <end position="213"/>
    </location>
</feature>
<dbReference type="InterPro" id="IPR041451">
    <property type="entry name" value="RecD2_SH13"/>
</dbReference>
<dbReference type="Pfam" id="PF13538">
    <property type="entry name" value="UvrD_C_2"/>
    <property type="match status" value="1"/>
</dbReference>
<dbReference type="InterPro" id="IPR027785">
    <property type="entry name" value="UvrD-like_helicase_C"/>
</dbReference>
<dbReference type="Proteomes" id="UP001299235">
    <property type="component" value="Unassembled WGS sequence"/>
</dbReference>
<gene>
    <name evidence="1" type="primary">recD2</name>
    <name evidence="5" type="ORF">LKD42_01990</name>
</gene>
<dbReference type="InterPro" id="IPR013520">
    <property type="entry name" value="Ribonucl_H"/>
</dbReference>
<keyword evidence="6" id="KW-1185">Reference proteome</keyword>
<dbReference type="InterPro" id="IPR003593">
    <property type="entry name" value="AAA+_ATPase"/>
</dbReference>
<dbReference type="CDD" id="cd17933">
    <property type="entry name" value="DEXSc_RecD-like"/>
    <property type="match status" value="1"/>
</dbReference>
<keyword evidence="1" id="KW-0378">Hydrolase</keyword>
<dbReference type="InterPro" id="IPR012337">
    <property type="entry name" value="RNaseH-like_sf"/>
</dbReference>
<keyword evidence="1" id="KW-0547">Nucleotide-binding</keyword>
<comment type="function">
    <text evidence="1">DNA-dependent ATPase and ATP-dependent 5'-3' DNA helicase. Has no activity on blunt DNA or DNA with 3'-overhangs, requires at least 10 bases of 5'-ssDNA for helicase activity.</text>
</comment>
<dbReference type="InterPro" id="IPR006345">
    <property type="entry name" value="RecD2"/>
</dbReference>
<evidence type="ECO:0000259" key="4">
    <source>
        <dbReference type="SMART" id="SM00479"/>
    </source>
</evidence>
<evidence type="ECO:0000313" key="6">
    <source>
        <dbReference type="Proteomes" id="UP001299235"/>
    </source>
</evidence>
<dbReference type="InterPro" id="IPR029493">
    <property type="entry name" value="RecD2-like_HHH"/>
</dbReference>
<feature type="binding site" evidence="1">
    <location>
        <begin position="599"/>
        <end position="603"/>
    </location>
    <ligand>
        <name>ATP</name>
        <dbReference type="ChEBI" id="CHEBI:30616"/>
    </ligand>
</feature>
<reference evidence="5 6" key="1">
    <citation type="submission" date="2021-10" db="EMBL/GenBank/DDBJ databases">
        <title>Anaerobic single-cell dispensing facilitates the cultivation of human gut bacteria.</title>
        <authorList>
            <person name="Afrizal A."/>
        </authorList>
    </citation>
    <scope>NUCLEOTIDE SEQUENCE [LARGE SCALE GENOMIC DNA]</scope>
    <source>
        <strain evidence="5 6">CLA-AA-H246</strain>
    </source>
</reference>
<protein>
    <recommendedName>
        <fullName evidence="1">ATP-dependent RecD2 DNA helicase</fullName>
        <ecNumber evidence="1">5.6.2.3</ecNumber>
    </recommendedName>
    <alternativeName>
        <fullName evidence="1">DNA 5'-3' helicase subunit RecD2</fullName>
    </alternativeName>
</protein>
<dbReference type="Gene3D" id="2.30.30.940">
    <property type="match status" value="1"/>
</dbReference>
<dbReference type="Pfam" id="PF18335">
    <property type="entry name" value="SH3_13"/>
    <property type="match status" value="1"/>
</dbReference>
<dbReference type="HAMAP" id="MF_01488">
    <property type="entry name" value="RecD2"/>
    <property type="match status" value="1"/>
</dbReference>
<feature type="domain" description="Exonuclease" evidence="4">
    <location>
        <begin position="15"/>
        <end position="182"/>
    </location>
</feature>
<organism evidence="5 6">
    <name type="scientific">Hominisplanchenecus faecis</name>
    <dbReference type="NCBI Taxonomy" id="2885351"/>
    <lineage>
        <taxon>Bacteria</taxon>
        <taxon>Bacillati</taxon>
        <taxon>Bacillota</taxon>
        <taxon>Clostridia</taxon>
        <taxon>Lachnospirales</taxon>
        <taxon>Lachnospiraceae</taxon>
        <taxon>Hominisplanchenecus</taxon>
    </lineage>
</organism>
<name>A0ABS8ES68_9FIRM</name>
<dbReference type="Pfam" id="PF00929">
    <property type="entry name" value="RNase_T"/>
    <property type="match status" value="1"/>
</dbReference>
<dbReference type="CDD" id="cd18809">
    <property type="entry name" value="SF1_C_RecD"/>
    <property type="match status" value="1"/>
</dbReference>
<dbReference type="InterPro" id="IPR055446">
    <property type="entry name" value="RecD2_N_OB"/>
</dbReference>
<dbReference type="Pfam" id="PF13245">
    <property type="entry name" value="AAA_19"/>
    <property type="match status" value="1"/>
</dbReference>
<dbReference type="Gene3D" id="1.10.150.20">
    <property type="entry name" value="5' to 3' exonuclease, C-terminal subdomain"/>
    <property type="match status" value="1"/>
</dbReference>
<comment type="similarity">
    <text evidence="1">Belongs to the RecD family. RecD2 subfamily.</text>
</comment>
<dbReference type="Gene3D" id="3.30.420.10">
    <property type="entry name" value="Ribonuclease H-like superfamily/Ribonuclease H"/>
    <property type="match status" value="1"/>
</dbReference>
<dbReference type="Gene3D" id="3.40.50.300">
    <property type="entry name" value="P-loop containing nucleotide triphosphate hydrolases"/>
    <property type="match status" value="2"/>
</dbReference>
<dbReference type="Gene3D" id="1.10.10.2220">
    <property type="match status" value="1"/>
</dbReference>